<accession>A0A7W6NL65</accession>
<dbReference type="EMBL" id="JACIEZ010000005">
    <property type="protein sequence ID" value="MBB4065588.1"/>
    <property type="molecule type" value="Genomic_DNA"/>
</dbReference>
<feature type="region of interest" description="Disordered" evidence="1">
    <location>
        <begin position="49"/>
        <end position="106"/>
    </location>
</feature>
<dbReference type="Proteomes" id="UP000528286">
    <property type="component" value="Unassembled WGS sequence"/>
</dbReference>
<comment type="caution">
    <text evidence="2">The sequence shown here is derived from an EMBL/GenBank/DDBJ whole genome shotgun (WGS) entry which is preliminary data.</text>
</comment>
<evidence type="ECO:0000256" key="1">
    <source>
        <dbReference type="SAM" id="MobiDB-lite"/>
    </source>
</evidence>
<evidence type="ECO:0000313" key="2">
    <source>
        <dbReference type="EMBL" id="MBB4065588.1"/>
    </source>
</evidence>
<proteinExistence type="predicted"/>
<dbReference type="RefSeq" id="WP_183366882.1">
    <property type="nucleotide sequence ID" value="NZ_JACIEZ010000005.1"/>
</dbReference>
<keyword evidence="3" id="KW-1185">Reference proteome</keyword>
<organism evidence="2 3">
    <name type="scientific">Gellertiella hungarica</name>
    <dbReference type="NCBI Taxonomy" id="1572859"/>
    <lineage>
        <taxon>Bacteria</taxon>
        <taxon>Pseudomonadati</taxon>
        <taxon>Pseudomonadota</taxon>
        <taxon>Alphaproteobacteria</taxon>
        <taxon>Hyphomicrobiales</taxon>
        <taxon>Rhizobiaceae</taxon>
        <taxon>Gellertiella</taxon>
    </lineage>
</organism>
<protein>
    <submittedName>
        <fullName evidence="2">Uncharacterized protein</fullName>
    </submittedName>
</protein>
<sequence>MRGEPERFTFRRKRKAATPILPGLRQAVILLLLASPLLSPPAFALSALQGMPGSNGQSEEEPKDEAPSAPGLPLPDPLVGSSSAPATPVLPLNGGKPADAIYDESKLPEPVRRTRQLLVEAAASGDIERLRPLLGNGTSGAEISVGETAGDPVNTLKELAGDDAGIEILSAFLNILATGYVHVDVGTANEAYVWPYFAAKPLTALTPPEKVELLRIVTAGDYQDMLDFGTYSFFRIGIAPDGKLKFIRSGE</sequence>
<reference evidence="2 3" key="1">
    <citation type="submission" date="2020-08" db="EMBL/GenBank/DDBJ databases">
        <title>Genomic Encyclopedia of Type Strains, Phase IV (KMG-IV): sequencing the most valuable type-strain genomes for metagenomic binning, comparative biology and taxonomic classification.</title>
        <authorList>
            <person name="Goeker M."/>
        </authorList>
    </citation>
    <scope>NUCLEOTIDE SEQUENCE [LARGE SCALE GENOMIC DNA]</scope>
    <source>
        <strain evidence="2 3">DSM 29853</strain>
    </source>
</reference>
<evidence type="ECO:0000313" key="3">
    <source>
        <dbReference type="Proteomes" id="UP000528286"/>
    </source>
</evidence>
<name>A0A7W6NL65_9HYPH</name>
<gene>
    <name evidence="2" type="ORF">GGR23_002795</name>
</gene>
<dbReference type="AlphaFoldDB" id="A0A7W6NL65"/>